<evidence type="ECO:0000256" key="6">
    <source>
        <dbReference type="ARBA" id="ARBA00023136"/>
    </source>
</evidence>
<feature type="transmembrane region" description="Helical" evidence="7">
    <location>
        <begin position="246"/>
        <end position="269"/>
    </location>
</feature>
<evidence type="ECO:0000256" key="1">
    <source>
        <dbReference type="ARBA" id="ARBA00004651"/>
    </source>
</evidence>
<dbReference type="GO" id="GO:0055085">
    <property type="term" value="P:transmembrane transport"/>
    <property type="evidence" value="ECO:0007669"/>
    <property type="project" value="InterPro"/>
</dbReference>
<keyword evidence="2 7" id="KW-0813">Transport</keyword>
<feature type="transmembrane region" description="Helical" evidence="7">
    <location>
        <begin position="146"/>
        <end position="165"/>
    </location>
</feature>
<evidence type="ECO:0000313" key="9">
    <source>
        <dbReference type="EMBL" id="SLN16648.1"/>
    </source>
</evidence>
<evidence type="ECO:0000259" key="8">
    <source>
        <dbReference type="PROSITE" id="PS50928"/>
    </source>
</evidence>
<keyword evidence="6 7" id="KW-0472">Membrane</keyword>
<dbReference type="OrthoDB" id="9809103at2"/>
<organism evidence="9 10">
    <name type="scientific">Pacificibacter marinus</name>
    <dbReference type="NCBI Taxonomy" id="658057"/>
    <lineage>
        <taxon>Bacteria</taxon>
        <taxon>Pseudomonadati</taxon>
        <taxon>Pseudomonadota</taxon>
        <taxon>Alphaproteobacteria</taxon>
        <taxon>Rhodobacterales</taxon>
        <taxon>Roseobacteraceae</taxon>
        <taxon>Pacificibacter</taxon>
    </lineage>
</organism>
<dbReference type="PANTHER" id="PTHR32243:SF18">
    <property type="entry name" value="INNER MEMBRANE ABC TRANSPORTER PERMEASE PROTEIN YCJP"/>
    <property type="match status" value="1"/>
</dbReference>
<keyword evidence="3" id="KW-1003">Cell membrane</keyword>
<evidence type="ECO:0000313" key="10">
    <source>
        <dbReference type="Proteomes" id="UP000193307"/>
    </source>
</evidence>
<dbReference type="AlphaFoldDB" id="A0A1Y5RFZ8"/>
<keyword evidence="10" id="KW-1185">Reference proteome</keyword>
<keyword evidence="4 7" id="KW-0812">Transmembrane</keyword>
<accession>A0A1Y5RFZ8</accession>
<feature type="transmembrane region" description="Helical" evidence="7">
    <location>
        <begin position="186"/>
        <end position="211"/>
    </location>
</feature>
<comment type="subcellular location">
    <subcellularLocation>
        <location evidence="1 7">Cell membrane</location>
        <topology evidence="1 7">Multi-pass membrane protein</topology>
    </subcellularLocation>
</comment>
<dbReference type="InterPro" id="IPR035906">
    <property type="entry name" value="MetI-like_sf"/>
</dbReference>
<comment type="similarity">
    <text evidence="7">Belongs to the binding-protein-dependent transport system permease family.</text>
</comment>
<name>A0A1Y5RFZ8_9RHOB</name>
<proteinExistence type="inferred from homology"/>
<dbReference type="SUPFAM" id="SSF161098">
    <property type="entry name" value="MetI-like"/>
    <property type="match status" value="1"/>
</dbReference>
<evidence type="ECO:0000256" key="2">
    <source>
        <dbReference type="ARBA" id="ARBA00022448"/>
    </source>
</evidence>
<keyword evidence="5 7" id="KW-1133">Transmembrane helix</keyword>
<dbReference type="Pfam" id="PF00528">
    <property type="entry name" value="BPD_transp_1"/>
    <property type="match status" value="1"/>
</dbReference>
<dbReference type="GO" id="GO:0005886">
    <property type="term" value="C:plasma membrane"/>
    <property type="evidence" value="ECO:0007669"/>
    <property type="project" value="UniProtKB-SubCell"/>
</dbReference>
<dbReference type="PANTHER" id="PTHR32243">
    <property type="entry name" value="MALTOSE TRANSPORT SYSTEM PERMEASE-RELATED"/>
    <property type="match status" value="1"/>
</dbReference>
<feature type="domain" description="ABC transmembrane type-1" evidence="8">
    <location>
        <begin position="74"/>
        <end position="265"/>
    </location>
</feature>
<dbReference type="EMBL" id="FWFW01000001">
    <property type="protein sequence ID" value="SLN16648.1"/>
    <property type="molecule type" value="Genomic_DNA"/>
</dbReference>
<feature type="transmembrane region" description="Helical" evidence="7">
    <location>
        <begin position="112"/>
        <end position="134"/>
    </location>
</feature>
<dbReference type="Gene3D" id="1.10.3720.10">
    <property type="entry name" value="MetI-like"/>
    <property type="match status" value="1"/>
</dbReference>
<feature type="transmembrane region" description="Helical" evidence="7">
    <location>
        <begin position="14"/>
        <end position="36"/>
    </location>
</feature>
<dbReference type="InterPro" id="IPR050901">
    <property type="entry name" value="BP-dep_ABC_trans_perm"/>
</dbReference>
<sequence>MGAQMANRITFGSISARVVLACVVIFAVFPVVWTLLNSFKEVVDIVTPTPKLFFTPTLENFRYVFERPSVRLGLSNSGIIVFSAVALGALFGIPAAYALAHMKSRVGDEIKFFVLSLRFLPPVAVAIPLMSIYLDLGLYDTRLSLTMTYVLLTLSTIIWLSIPAFERVPQNIEEAARLDGYGPYAIFFLVALPVAGPSLFGAIIFSFILVWNEFLIALMLTTSEAKTLPIVASEFTLLGRNVPWGILNASVIVLSIPPLIFLGVLSGFLNRMFKK</sequence>
<dbReference type="Proteomes" id="UP000193307">
    <property type="component" value="Unassembled WGS sequence"/>
</dbReference>
<dbReference type="STRING" id="658057.SAMN04488032_101284"/>
<evidence type="ECO:0000256" key="5">
    <source>
        <dbReference type="ARBA" id="ARBA00022989"/>
    </source>
</evidence>
<evidence type="ECO:0000256" key="4">
    <source>
        <dbReference type="ARBA" id="ARBA00022692"/>
    </source>
</evidence>
<reference evidence="9 10" key="1">
    <citation type="submission" date="2017-03" db="EMBL/GenBank/DDBJ databases">
        <authorList>
            <person name="Afonso C.L."/>
            <person name="Miller P.J."/>
            <person name="Scott M.A."/>
            <person name="Spackman E."/>
            <person name="Goraichik I."/>
            <person name="Dimitrov K.M."/>
            <person name="Suarez D.L."/>
            <person name="Swayne D.E."/>
        </authorList>
    </citation>
    <scope>NUCLEOTIDE SEQUENCE [LARGE SCALE GENOMIC DNA]</scope>
    <source>
        <strain evidence="9 10">CECT 7971</strain>
    </source>
</reference>
<dbReference type="InterPro" id="IPR000515">
    <property type="entry name" value="MetI-like"/>
</dbReference>
<evidence type="ECO:0000256" key="7">
    <source>
        <dbReference type="RuleBase" id="RU363032"/>
    </source>
</evidence>
<feature type="transmembrane region" description="Helical" evidence="7">
    <location>
        <begin position="79"/>
        <end position="100"/>
    </location>
</feature>
<dbReference type="PROSITE" id="PS50928">
    <property type="entry name" value="ABC_TM1"/>
    <property type="match status" value="1"/>
</dbReference>
<evidence type="ECO:0000256" key="3">
    <source>
        <dbReference type="ARBA" id="ARBA00022475"/>
    </source>
</evidence>
<dbReference type="CDD" id="cd06261">
    <property type="entry name" value="TM_PBP2"/>
    <property type="match status" value="1"/>
</dbReference>
<protein>
    <submittedName>
        <fullName evidence="9">Inner membrane ABC transporter permease protein YcjP</fullName>
    </submittedName>
</protein>
<gene>
    <name evidence="9" type="primary">ycjP_4</name>
    <name evidence="9" type="ORF">PAM7971_00366</name>
</gene>